<accession>A0A7Y6QC60</accession>
<keyword evidence="3" id="KW-1185">Reference proteome</keyword>
<evidence type="ECO:0000256" key="1">
    <source>
        <dbReference type="SAM" id="MobiDB-lite"/>
    </source>
</evidence>
<dbReference type="AlphaFoldDB" id="A0A7Y6QC60"/>
<reference evidence="2 3" key="1">
    <citation type="submission" date="2020-06" db="EMBL/GenBank/DDBJ databases">
        <authorList>
            <person name="Grouzdev D.S."/>
        </authorList>
    </citation>
    <scope>NUCLEOTIDE SEQUENCE [LARGE SCALE GENOMIC DNA]</scope>
    <source>
        <strain evidence="2 3">HO-A22</strain>
    </source>
</reference>
<dbReference type="EMBL" id="JABWDU010000011">
    <property type="protein sequence ID" value="NVD42942.1"/>
    <property type="molecule type" value="Genomic_DNA"/>
</dbReference>
<dbReference type="Proteomes" id="UP000520198">
    <property type="component" value="Unassembled WGS sequence"/>
</dbReference>
<evidence type="ECO:0000313" key="3">
    <source>
        <dbReference type="Proteomes" id="UP000520198"/>
    </source>
</evidence>
<gene>
    <name evidence="2" type="ORF">HT585_29180</name>
</gene>
<dbReference type="RefSeq" id="WP_176356278.1">
    <property type="nucleotide sequence ID" value="NZ_JABWDU010000011.1"/>
</dbReference>
<name>A0A7Y6QC60_9HYPH</name>
<evidence type="ECO:0000313" key="2">
    <source>
        <dbReference type="EMBL" id="NVD42942.1"/>
    </source>
</evidence>
<sequence>MATANGRDPGNSGTASCSSSPSFRPDEREFRNIVPPAQGLVATFVLVEDNLVRGSEERAMDFEKVGRARLMMRLPRHRKQISDANFLAITDLLEAYGMAAIKRDELREQPTPDPSILAEYEDLCQKLEDDVIKMLACVSPRMVR</sequence>
<protein>
    <submittedName>
        <fullName evidence="2">Uncharacterized protein</fullName>
    </submittedName>
</protein>
<organism evidence="2 3">
    <name type="scientific">Ensifer oleiphilus</name>
    <dbReference type="NCBI Taxonomy" id="2742698"/>
    <lineage>
        <taxon>Bacteria</taxon>
        <taxon>Pseudomonadati</taxon>
        <taxon>Pseudomonadota</taxon>
        <taxon>Alphaproteobacteria</taxon>
        <taxon>Hyphomicrobiales</taxon>
        <taxon>Rhizobiaceae</taxon>
        <taxon>Sinorhizobium/Ensifer group</taxon>
        <taxon>Ensifer</taxon>
    </lineage>
</organism>
<comment type="caution">
    <text evidence="2">The sequence shown here is derived from an EMBL/GenBank/DDBJ whole genome shotgun (WGS) entry which is preliminary data.</text>
</comment>
<feature type="region of interest" description="Disordered" evidence="1">
    <location>
        <begin position="1"/>
        <end position="27"/>
    </location>
</feature>
<feature type="compositionally biased region" description="Polar residues" evidence="1">
    <location>
        <begin position="11"/>
        <end position="22"/>
    </location>
</feature>
<proteinExistence type="predicted"/>